<evidence type="ECO:0000256" key="4">
    <source>
        <dbReference type="ARBA" id="ARBA00023136"/>
    </source>
</evidence>
<feature type="transmembrane region" description="Helical" evidence="5">
    <location>
        <begin position="158"/>
        <end position="179"/>
    </location>
</feature>
<dbReference type="InterPro" id="IPR002657">
    <property type="entry name" value="BilAc:Na_symport/Acr3"/>
</dbReference>
<evidence type="ECO:0000313" key="6">
    <source>
        <dbReference type="EMBL" id="OAS86776.1"/>
    </source>
</evidence>
<evidence type="ECO:0000256" key="2">
    <source>
        <dbReference type="ARBA" id="ARBA00022692"/>
    </source>
</evidence>
<dbReference type="OrthoDB" id="1551454at2"/>
<comment type="subcellular location">
    <subcellularLocation>
        <location evidence="1">Membrane</location>
        <topology evidence="1">Multi-pass membrane protein</topology>
    </subcellularLocation>
</comment>
<dbReference type="Gene3D" id="1.20.1530.20">
    <property type="match status" value="1"/>
</dbReference>
<dbReference type="EMBL" id="LWSG01000012">
    <property type="protein sequence ID" value="OAS86776.1"/>
    <property type="molecule type" value="Genomic_DNA"/>
</dbReference>
<keyword evidence="7" id="KW-1185">Reference proteome</keyword>
<dbReference type="InterPro" id="IPR004710">
    <property type="entry name" value="Bilac:Na_transpt"/>
</dbReference>
<keyword evidence="2 5" id="KW-0812">Transmembrane</keyword>
<comment type="caution">
    <text evidence="6">The sequence shown here is derived from an EMBL/GenBank/DDBJ whole genome shotgun (WGS) entry which is preliminary data.</text>
</comment>
<feature type="transmembrane region" description="Helical" evidence="5">
    <location>
        <begin position="98"/>
        <end position="117"/>
    </location>
</feature>
<feature type="transmembrane region" description="Helical" evidence="5">
    <location>
        <begin position="66"/>
        <end position="86"/>
    </location>
</feature>
<proteinExistence type="predicted"/>
<evidence type="ECO:0000256" key="1">
    <source>
        <dbReference type="ARBA" id="ARBA00004141"/>
    </source>
</evidence>
<dbReference type="RefSeq" id="WP_066331288.1">
    <property type="nucleotide sequence ID" value="NZ_LWSG01000012.1"/>
</dbReference>
<dbReference type="Pfam" id="PF01758">
    <property type="entry name" value="SBF"/>
    <property type="match status" value="1"/>
</dbReference>
<dbReference type="InterPro" id="IPR038770">
    <property type="entry name" value="Na+/solute_symporter_sf"/>
</dbReference>
<dbReference type="PANTHER" id="PTHR10361">
    <property type="entry name" value="SODIUM-BILE ACID COTRANSPORTER"/>
    <property type="match status" value="1"/>
</dbReference>
<dbReference type="Proteomes" id="UP000078534">
    <property type="component" value="Unassembled WGS sequence"/>
</dbReference>
<evidence type="ECO:0000313" key="7">
    <source>
        <dbReference type="Proteomes" id="UP000078534"/>
    </source>
</evidence>
<dbReference type="GO" id="GO:0016020">
    <property type="term" value="C:membrane"/>
    <property type="evidence" value="ECO:0007669"/>
    <property type="project" value="UniProtKB-SubCell"/>
</dbReference>
<organism evidence="6 7">
    <name type="scientific">Metabacillus litoralis</name>
    <dbReference type="NCBI Taxonomy" id="152268"/>
    <lineage>
        <taxon>Bacteria</taxon>
        <taxon>Bacillati</taxon>
        <taxon>Bacillota</taxon>
        <taxon>Bacilli</taxon>
        <taxon>Bacillales</taxon>
        <taxon>Bacillaceae</taxon>
        <taxon>Metabacillus</taxon>
    </lineage>
</organism>
<feature type="transmembrane region" description="Helical" evidence="5">
    <location>
        <begin position="200"/>
        <end position="218"/>
    </location>
</feature>
<dbReference type="PANTHER" id="PTHR10361:SF28">
    <property type="entry name" value="P3 PROTEIN-RELATED"/>
    <property type="match status" value="1"/>
</dbReference>
<keyword evidence="4 5" id="KW-0472">Membrane</keyword>
<gene>
    <name evidence="6" type="ORF">A6K24_04505</name>
</gene>
<reference evidence="7" key="1">
    <citation type="submission" date="2016-04" db="EMBL/GenBank/DDBJ databases">
        <authorList>
            <person name="Lyu Z."/>
            <person name="Lyu W."/>
        </authorList>
    </citation>
    <scope>NUCLEOTIDE SEQUENCE [LARGE SCALE GENOMIC DNA]</scope>
    <source>
        <strain evidence="7">C44</strain>
    </source>
</reference>
<sequence>MLQTVNRQLERSMPFITPVSVILGVLFADHLLIFSFLIPWIFAFITFSGSLNSNFASLKGVIKSPLPLLIILLLLHIVMPVIAWFAGHFLFANDHFTVTGLVLASVIPTGITSFIWVTIYKGNIALALSIILFDTILSPFLVPHILSFLVGQKVEIDTFSIMNGLIYMVVLPSIIGMFINQLSKGKSVNVGKTLAPFSKLGLASVVMINGAVVAPYLKVITSKLVVIAITVFILAFIGYLLAWLVGNWLNRDRETKVALIFTGGMRNISAGAVIAVQYFPPAVAVPVIVGMLFQQILASIFGFLFKKIEDRQVHTRKQLADNVSAS</sequence>
<keyword evidence="3 5" id="KW-1133">Transmembrane helix</keyword>
<dbReference type="AlphaFoldDB" id="A0A179SY74"/>
<protein>
    <recommendedName>
        <fullName evidence="8">Bile acid:sodium symporter family protein</fullName>
    </recommendedName>
</protein>
<feature type="transmembrane region" description="Helical" evidence="5">
    <location>
        <begin position="20"/>
        <end position="45"/>
    </location>
</feature>
<accession>A0A179SY74</accession>
<feature type="transmembrane region" description="Helical" evidence="5">
    <location>
        <begin position="124"/>
        <end position="146"/>
    </location>
</feature>
<evidence type="ECO:0000256" key="3">
    <source>
        <dbReference type="ARBA" id="ARBA00022989"/>
    </source>
</evidence>
<name>A0A179SY74_9BACI</name>
<evidence type="ECO:0008006" key="8">
    <source>
        <dbReference type="Google" id="ProtNLM"/>
    </source>
</evidence>
<feature type="transmembrane region" description="Helical" evidence="5">
    <location>
        <begin position="224"/>
        <end position="245"/>
    </location>
</feature>
<evidence type="ECO:0000256" key="5">
    <source>
        <dbReference type="SAM" id="Phobius"/>
    </source>
</evidence>
<feature type="transmembrane region" description="Helical" evidence="5">
    <location>
        <begin position="285"/>
        <end position="305"/>
    </location>
</feature>